<name>A0AAV2DRM2_9ROSI</name>
<evidence type="ECO:0008006" key="3">
    <source>
        <dbReference type="Google" id="ProtNLM"/>
    </source>
</evidence>
<proteinExistence type="predicted"/>
<protein>
    <recommendedName>
        <fullName evidence="3">RNase H type-1 domain-containing protein</fullName>
    </recommendedName>
</protein>
<evidence type="ECO:0000313" key="1">
    <source>
        <dbReference type="EMBL" id="CAL1376301.1"/>
    </source>
</evidence>
<gene>
    <name evidence="1" type="ORF">LTRI10_LOCUS18041</name>
</gene>
<keyword evidence="2" id="KW-1185">Reference proteome</keyword>
<evidence type="ECO:0000313" key="2">
    <source>
        <dbReference type="Proteomes" id="UP001497516"/>
    </source>
</evidence>
<dbReference type="Proteomes" id="UP001497516">
    <property type="component" value="Chromosome 3"/>
</dbReference>
<dbReference type="AlphaFoldDB" id="A0AAV2DRM2"/>
<dbReference type="EMBL" id="OZ034816">
    <property type="protein sequence ID" value="CAL1376301.1"/>
    <property type="molecule type" value="Genomic_DNA"/>
</dbReference>
<accession>A0AAV2DRM2</accession>
<organism evidence="1 2">
    <name type="scientific">Linum trigynum</name>
    <dbReference type="NCBI Taxonomy" id="586398"/>
    <lineage>
        <taxon>Eukaryota</taxon>
        <taxon>Viridiplantae</taxon>
        <taxon>Streptophyta</taxon>
        <taxon>Embryophyta</taxon>
        <taxon>Tracheophyta</taxon>
        <taxon>Spermatophyta</taxon>
        <taxon>Magnoliopsida</taxon>
        <taxon>eudicotyledons</taxon>
        <taxon>Gunneridae</taxon>
        <taxon>Pentapetalae</taxon>
        <taxon>rosids</taxon>
        <taxon>fabids</taxon>
        <taxon>Malpighiales</taxon>
        <taxon>Linaceae</taxon>
        <taxon>Linum</taxon>
    </lineage>
</organism>
<sequence>MQLSKVDIADVGFYLLAHMEGRCWATYDGIQYLSGPLVRQFTKQVDEWRDATATPRSQPHVLRHPRPPPVVPACTPGGLLIRFDGATRQGVGGSVGFVGFTCDCTLTCAYSTFYEGLSDPFLLELLSLRDAMIWSLHNGHPSVCFCGDSQLVIRRGGAGA</sequence>
<reference evidence="1 2" key="1">
    <citation type="submission" date="2024-04" db="EMBL/GenBank/DDBJ databases">
        <authorList>
            <person name="Fracassetti M."/>
        </authorList>
    </citation>
    <scope>NUCLEOTIDE SEQUENCE [LARGE SCALE GENOMIC DNA]</scope>
</reference>